<reference evidence="4" key="1">
    <citation type="submission" date="2016-10" db="EMBL/GenBank/DDBJ databases">
        <authorList>
            <person name="Varghese N."/>
            <person name="Submissions S."/>
        </authorList>
    </citation>
    <scope>NUCLEOTIDE SEQUENCE [LARGE SCALE GENOMIC DNA]</scope>
    <source>
        <strain evidence="4">CGMCC 1.7285</strain>
    </source>
</reference>
<dbReference type="InterPro" id="IPR011059">
    <property type="entry name" value="Metal-dep_hydrolase_composite"/>
</dbReference>
<proteinExistence type="predicted"/>
<keyword evidence="4" id="KW-1185">Reference proteome</keyword>
<dbReference type="SUPFAM" id="SSF51556">
    <property type="entry name" value="Metallo-dependent hydrolases"/>
    <property type="match status" value="1"/>
</dbReference>
<dbReference type="InterPro" id="IPR051781">
    <property type="entry name" value="Metallo-dep_Hydrolase"/>
</dbReference>
<protein>
    <submittedName>
        <fullName evidence="3">Imidazolonepropionase</fullName>
    </submittedName>
</protein>
<feature type="domain" description="Amidohydrolase-related" evidence="2">
    <location>
        <begin position="92"/>
        <end position="435"/>
    </location>
</feature>
<name>A0A1I6HIH1_9GAMM</name>
<evidence type="ECO:0000313" key="4">
    <source>
        <dbReference type="Proteomes" id="UP000199424"/>
    </source>
</evidence>
<dbReference type="Proteomes" id="UP000199424">
    <property type="component" value="Unassembled WGS sequence"/>
</dbReference>
<evidence type="ECO:0000256" key="1">
    <source>
        <dbReference type="SAM" id="SignalP"/>
    </source>
</evidence>
<dbReference type="PROSITE" id="PS51257">
    <property type="entry name" value="PROKAR_LIPOPROTEIN"/>
    <property type="match status" value="1"/>
</dbReference>
<dbReference type="Gene3D" id="2.30.40.10">
    <property type="entry name" value="Urease, subunit C, domain 1"/>
    <property type="match status" value="1"/>
</dbReference>
<dbReference type="InterPro" id="IPR032466">
    <property type="entry name" value="Metal_Hydrolase"/>
</dbReference>
<dbReference type="EMBL" id="FOYU01000003">
    <property type="protein sequence ID" value="SFR54302.1"/>
    <property type="molecule type" value="Genomic_DNA"/>
</dbReference>
<gene>
    <name evidence="3" type="ORF">SAMN04488070_1832</name>
</gene>
<organism evidence="3 4">
    <name type="scientific">Pseudidiomarina maritima</name>
    <dbReference type="NCBI Taxonomy" id="519453"/>
    <lineage>
        <taxon>Bacteria</taxon>
        <taxon>Pseudomonadati</taxon>
        <taxon>Pseudomonadota</taxon>
        <taxon>Gammaproteobacteria</taxon>
        <taxon>Alteromonadales</taxon>
        <taxon>Idiomarinaceae</taxon>
        <taxon>Pseudidiomarina</taxon>
    </lineage>
</organism>
<dbReference type="InterPro" id="IPR006680">
    <property type="entry name" value="Amidohydro-rel"/>
</dbReference>
<sequence length="460" mass="50336">MSRFITFVIASLSLLFISACQPQPEALEVKVEPSGYAFHGVNVVTLTRTDGNVVANQTVLVEGDRITAVGDTATLSVPQNYQHIDGRDKYLLAGLAEMHGHVPPASGFGQYPDRYLDDVLFMYVANGVTTVRGMLGYPHQLQLKRDITEGKRIGPTLYLAGPSFNGNSIESPEQATQRVIDQRDEGWDLLKVHPGLTLAEYQAMAKTARNAKMDFGGHVPTDVGLEEALKAGQRTIDHLDGYLEEIDATNRAASRYELDYLVALSLRYNVAVVPTQALWATIIGAADKDALRAYPEIKYVPQQVRDGWFGYLEEPTLGYFNQDNAMVQQQNRQRLIKALYDGGVPMIFGTDAPQLFSVPGFSAMHEIRMLRDAGIPTAGILHSATVAAGEYFADKDKFGAIAEGQRADFMLLNENPLIAPEAIAEHAGVMVAGQWLDRATIDARLAEIAAAYAVSTDTEQ</sequence>
<evidence type="ECO:0000313" key="3">
    <source>
        <dbReference type="EMBL" id="SFR54302.1"/>
    </source>
</evidence>
<evidence type="ECO:0000259" key="2">
    <source>
        <dbReference type="Pfam" id="PF01979"/>
    </source>
</evidence>
<dbReference type="PANTHER" id="PTHR43135">
    <property type="entry name" value="ALPHA-D-RIBOSE 1-METHYLPHOSPHONATE 5-TRIPHOSPHATE DIPHOSPHATASE"/>
    <property type="match status" value="1"/>
</dbReference>
<dbReference type="AlphaFoldDB" id="A0A1I6HIH1"/>
<keyword evidence="1" id="KW-0732">Signal</keyword>
<dbReference type="PANTHER" id="PTHR43135:SF3">
    <property type="entry name" value="ALPHA-D-RIBOSE 1-METHYLPHOSPHONATE 5-TRIPHOSPHATE DIPHOSPHATASE"/>
    <property type="match status" value="1"/>
</dbReference>
<dbReference type="GO" id="GO:0016810">
    <property type="term" value="F:hydrolase activity, acting on carbon-nitrogen (but not peptide) bonds"/>
    <property type="evidence" value="ECO:0007669"/>
    <property type="project" value="InterPro"/>
</dbReference>
<dbReference type="SUPFAM" id="SSF51338">
    <property type="entry name" value="Composite domain of metallo-dependent hydrolases"/>
    <property type="match status" value="1"/>
</dbReference>
<dbReference type="Gene3D" id="3.20.20.140">
    <property type="entry name" value="Metal-dependent hydrolases"/>
    <property type="match status" value="1"/>
</dbReference>
<feature type="signal peptide" evidence="1">
    <location>
        <begin position="1"/>
        <end position="22"/>
    </location>
</feature>
<accession>A0A1I6HIH1</accession>
<dbReference type="RefSeq" id="WP_092857820.1">
    <property type="nucleotide sequence ID" value="NZ_FOYU01000003.1"/>
</dbReference>
<dbReference type="Pfam" id="PF01979">
    <property type="entry name" value="Amidohydro_1"/>
    <property type="match status" value="1"/>
</dbReference>
<feature type="chain" id="PRO_5011516308" evidence="1">
    <location>
        <begin position="23"/>
        <end position="460"/>
    </location>
</feature>